<reference evidence="8 9" key="1">
    <citation type="submission" date="2019-01" db="EMBL/GenBank/DDBJ databases">
        <authorList>
            <consortium name="Pathogen Informatics"/>
        </authorList>
    </citation>
    <scope>NUCLEOTIDE SEQUENCE [LARGE SCALE GENOMIC DNA]</scope>
    <source>
        <strain evidence="8 9">NCTC10166</strain>
    </source>
</reference>
<evidence type="ECO:0000313" key="8">
    <source>
        <dbReference type="EMBL" id="VEU59512.1"/>
    </source>
</evidence>
<keyword evidence="5 7" id="KW-1133">Transmembrane helix</keyword>
<dbReference type="Gene3D" id="1.10.3720.10">
    <property type="entry name" value="MetI-like"/>
    <property type="match status" value="1"/>
</dbReference>
<feature type="transmembrane region" description="Helical" evidence="7">
    <location>
        <begin position="68"/>
        <end position="93"/>
    </location>
</feature>
<dbReference type="PANTHER" id="PTHR43744">
    <property type="entry name" value="ABC TRANSPORTER PERMEASE PROTEIN MG189-RELATED-RELATED"/>
    <property type="match status" value="1"/>
</dbReference>
<protein>
    <submittedName>
        <fullName evidence="8">ABC-type maltose transport systems, permease component</fullName>
    </submittedName>
</protein>
<feature type="transmembrane region" description="Helical" evidence="7">
    <location>
        <begin position="192"/>
        <end position="211"/>
    </location>
</feature>
<keyword evidence="3" id="KW-1003">Cell membrane</keyword>
<dbReference type="RefSeq" id="WP_129719897.1">
    <property type="nucleotide sequence ID" value="NZ_LR214951.1"/>
</dbReference>
<feature type="transmembrane region" description="Helical" evidence="7">
    <location>
        <begin position="136"/>
        <end position="157"/>
    </location>
</feature>
<gene>
    <name evidence="8" type="ORF">NCTC10166_00490</name>
</gene>
<dbReference type="Proteomes" id="UP000289440">
    <property type="component" value="Chromosome"/>
</dbReference>
<dbReference type="AlphaFoldDB" id="A0A449A5K9"/>
<keyword evidence="6 7" id="KW-0472">Membrane</keyword>
<dbReference type="KEGG" id="mnu:NCTC10166_00490"/>
<name>A0A449A5K9_9BACT</name>
<keyword evidence="4 7" id="KW-0812">Transmembrane</keyword>
<accession>A0A449A5K9</accession>
<sequence length="272" mass="32072">MLKKIIKNLLKISILSFLVLLLLYPIYYLLLFSFLSKKEFQDNVLPLFSLNINFSNYHEIFNENFNKALLLTLSSVFVMIIFRITVYSCSTIIFINIKNIAKKTFLFLILIITVIPEFSLYLGLKKILFSIDEQKKFFFITMTANSIFAYFLLNYLFRQVEKIKKEKQFIILNDNLSALDKLRIVYLPKLKMPYFLIIIFSIINVWNDYLWPNFLLSGFKEQNITIWFRGLGEVGLGASFVNVKAAGAFVSLSIPYMFYLIFSKFINRELRK</sequence>
<keyword evidence="9" id="KW-1185">Reference proteome</keyword>
<feature type="transmembrane region" description="Helical" evidence="7">
    <location>
        <begin position="245"/>
        <end position="262"/>
    </location>
</feature>
<evidence type="ECO:0000256" key="7">
    <source>
        <dbReference type="SAM" id="Phobius"/>
    </source>
</evidence>
<evidence type="ECO:0000256" key="5">
    <source>
        <dbReference type="ARBA" id="ARBA00022989"/>
    </source>
</evidence>
<proteinExistence type="predicted"/>
<dbReference type="SUPFAM" id="SSF161098">
    <property type="entry name" value="MetI-like"/>
    <property type="match status" value="1"/>
</dbReference>
<dbReference type="EMBL" id="LR214951">
    <property type="protein sequence ID" value="VEU59512.1"/>
    <property type="molecule type" value="Genomic_DNA"/>
</dbReference>
<evidence type="ECO:0000256" key="3">
    <source>
        <dbReference type="ARBA" id="ARBA00022475"/>
    </source>
</evidence>
<dbReference type="GO" id="GO:0005886">
    <property type="term" value="C:plasma membrane"/>
    <property type="evidence" value="ECO:0007669"/>
    <property type="project" value="UniProtKB-SubCell"/>
</dbReference>
<dbReference type="InterPro" id="IPR035906">
    <property type="entry name" value="MetI-like_sf"/>
</dbReference>
<keyword evidence="2" id="KW-0813">Transport</keyword>
<feature type="transmembrane region" description="Helical" evidence="7">
    <location>
        <begin position="105"/>
        <end position="124"/>
    </location>
</feature>
<feature type="transmembrane region" description="Helical" evidence="7">
    <location>
        <begin position="12"/>
        <end position="35"/>
    </location>
</feature>
<evidence type="ECO:0000256" key="1">
    <source>
        <dbReference type="ARBA" id="ARBA00004651"/>
    </source>
</evidence>
<evidence type="ECO:0000313" key="9">
    <source>
        <dbReference type="Proteomes" id="UP000289440"/>
    </source>
</evidence>
<evidence type="ECO:0000256" key="4">
    <source>
        <dbReference type="ARBA" id="ARBA00022692"/>
    </source>
</evidence>
<evidence type="ECO:0000256" key="6">
    <source>
        <dbReference type="ARBA" id="ARBA00023136"/>
    </source>
</evidence>
<dbReference type="PANTHER" id="PTHR43744:SF8">
    <property type="entry name" value="SN-GLYCEROL-3-PHOSPHATE TRANSPORT SYSTEM PERMEASE PROTEIN UGPE"/>
    <property type="match status" value="1"/>
</dbReference>
<organism evidence="8 9">
    <name type="scientific">Mesomycoplasma neurolyticum</name>
    <dbReference type="NCBI Taxonomy" id="2120"/>
    <lineage>
        <taxon>Bacteria</taxon>
        <taxon>Bacillati</taxon>
        <taxon>Mycoplasmatota</taxon>
        <taxon>Mycoplasmoidales</taxon>
        <taxon>Metamycoplasmataceae</taxon>
        <taxon>Mesomycoplasma</taxon>
    </lineage>
</organism>
<comment type="subcellular location">
    <subcellularLocation>
        <location evidence="1">Cell membrane</location>
        <topology evidence="1">Multi-pass membrane protein</topology>
    </subcellularLocation>
</comment>
<dbReference type="OrthoDB" id="9815445at2"/>
<evidence type="ECO:0000256" key="2">
    <source>
        <dbReference type="ARBA" id="ARBA00022448"/>
    </source>
</evidence>